<accession>A0ABU9CPB2</accession>
<keyword evidence="3" id="KW-1185">Reference proteome</keyword>
<evidence type="ECO:0000313" key="2">
    <source>
        <dbReference type="EMBL" id="MEK8052726.1"/>
    </source>
</evidence>
<dbReference type="PIRSF" id="PIRSF017082">
    <property type="entry name" value="YflP"/>
    <property type="match status" value="1"/>
</dbReference>
<proteinExistence type="inferred from homology"/>
<dbReference type="Proteomes" id="UP001365405">
    <property type="component" value="Unassembled WGS sequence"/>
</dbReference>
<dbReference type="CDD" id="cd13578">
    <property type="entry name" value="PBP2_Bug27"/>
    <property type="match status" value="1"/>
</dbReference>
<dbReference type="Gene3D" id="3.40.190.10">
    <property type="entry name" value="Periplasmic binding protein-like II"/>
    <property type="match status" value="1"/>
</dbReference>
<evidence type="ECO:0000313" key="3">
    <source>
        <dbReference type="Proteomes" id="UP001365405"/>
    </source>
</evidence>
<dbReference type="PANTHER" id="PTHR42928">
    <property type="entry name" value="TRICARBOXYLATE-BINDING PROTEIN"/>
    <property type="match status" value="1"/>
</dbReference>
<dbReference type="InterPro" id="IPR005064">
    <property type="entry name" value="BUG"/>
</dbReference>
<comment type="similarity">
    <text evidence="1">Belongs to the UPF0065 (bug) family.</text>
</comment>
<sequence>MIDRRSFAIGAGAALAAPALQAQTPQNLQALPNGPVRIVVGFPPGGGTDTLARVLAPKLQEMWKLNVIVDNKAGAAGVLAAEHVAKQPGDGSTLLMAHINSHAIAPALNPKLSYNPETDFSPLTLVGVTPNLLIGNTSQTARTLPELIAACKAQPGQVTFGSSGPASAQHLALELFKHRAKVFALHIPYRGSGPLITDLIGGQVQYSFETMTAATPHVKSGKVIAIAQTRPKRSKAYPDVPTVAEAGLPDFDATTWYGLAGPKGMPAVMVKRMSEDIQRALALPDVQERLAQNGAEDGGGAPERFAEFMRAERSKYSALVKAAGIKIDS</sequence>
<dbReference type="EMBL" id="JBBUTH010000010">
    <property type="protein sequence ID" value="MEK8052726.1"/>
    <property type="molecule type" value="Genomic_DNA"/>
</dbReference>
<gene>
    <name evidence="2" type="ORF">AACH10_20920</name>
</gene>
<comment type="caution">
    <text evidence="2">The sequence shown here is derived from an EMBL/GenBank/DDBJ whole genome shotgun (WGS) entry which is preliminary data.</text>
</comment>
<reference evidence="2 3" key="1">
    <citation type="submission" date="2024-04" db="EMBL/GenBank/DDBJ databases">
        <title>Novel species of the genus Ideonella isolated from streams.</title>
        <authorList>
            <person name="Lu H."/>
        </authorList>
    </citation>
    <scope>NUCLEOTIDE SEQUENCE [LARGE SCALE GENOMIC DNA]</scope>
    <source>
        <strain evidence="2 3">DXS22W</strain>
    </source>
</reference>
<dbReference type="PANTHER" id="PTHR42928:SF5">
    <property type="entry name" value="BLR1237 PROTEIN"/>
    <property type="match status" value="1"/>
</dbReference>
<protein>
    <submittedName>
        <fullName evidence="2">Tripartite tricarboxylate transporter substrate binding protein</fullName>
    </submittedName>
</protein>
<dbReference type="InterPro" id="IPR042100">
    <property type="entry name" value="Bug_dom1"/>
</dbReference>
<dbReference type="Gene3D" id="3.40.190.150">
    <property type="entry name" value="Bordetella uptake gene, domain 1"/>
    <property type="match status" value="1"/>
</dbReference>
<name>A0ABU9CPB2_9BURK</name>
<organism evidence="2 3">
    <name type="scientific">Pseudaquabacterium inlustre</name>
    <dbReference type="NCBI Taxonomy" id="2984192"/>
    <lineage>
        <taxon>Bacteria</taxon>
        <taxon>Pseudomonadati</taxon>
        <taxon>Pseudomonadota</taxon>
        <taxon>Betaproteobacteria</taxon>
        <taxon>Burkholderiales</taxon>
        <taxon>Sphaerotilaceae</taxon>
        <taxon>Pseudaquabacterium</taxon>
    </lineage>
</organism>
<dbReference type="SUPFAM" id="SSF53850">
    <property type="entry name" value="Periplasmic binding protein-like II"/>
    <property type="match status" value="1"/>
</dbReference>
<dbReference type="Pfam" id="PF03401">
    <property type="entry name" value="TctC"/>
    <property type="match status" value="1"/>
</dbReference>
<evidence type="ECO:0000256" key="1">
    <source>
        <dbReference type="ARBA" id="ARBA00006987"/>
    </source>
</evidence>